<dbReference type="Proteomes" id="UP000189004">
    <property type="component" value="Unassembled WGS sequence"/>
</dbReference>
<dbReference type="EMBL" id="MCOK01000001">
    <property type="protein sequence ID" value="OOC57154.1"/>
    <property type="molecule type" value="Genomic_DNA"/>
</dbReference>
<protein>
    <submittedName>
        <fullName evidence="1">Uncharacterized protein</fullName>
    </submittedName>
</protein>
<name>A0A1V3C8Q9_9ACTN</name>
<dbReference type="STRING" id="501010.NOSIN_11140"/>
<sequence>MDLHSRHASALVGSDDVDTVGLRMRGEDVVVVYRADPEQRALRWGSRPLGSRLGVFQVLQSLPLGEWIPVDALTERERRILPAIPSWALKKQNRRVLRLADVPVHVDLVVIRGDEGLDTLDRACLVGLAAPRMALCATLGTDAKRALWEADYYGVGLAVTDDSDMAVLVPHRTTVPESAAALRWLLAERVHTVLESGAREAFSGAVEPSTPEPSKA</sequence>
<reference evidence="2" key="1">
    <citation type="submission" date="2016-08" db="EMBL/GenBank/DDBJ databases">
        <authorList>
            <person name="Tokovenko B."/>
            <person name="Kalinowski J."/>
        </authorList>
    </citation>
    <scope>NUCLEOTIDE SEQUENCE [LARGE SCALE GENOMIC DNA]</scope>
    <source>
        <strain evidence="2">UTMC102</strain>
    </source>
</reference>
<organism evidence="1 2">
    <name type="scientific">Nocardiopsis sinuspersici</name>
    <dbReference type="NCBI Taxonomy" id="501010"/>
    <lineage>
        <taxon>Bacteria</taxon>
        <taxon>Bacillati</taxon>
        <taxon>Actinomycetota</taxon>
        <taxon>Actinomycetes</taxon>
        <taxon>Streptosporangiales</taxon>
        <taxon>Nocardiopsidaceae</taxon>
        <taxon>Nocardiopsis</taxon>
    </lineage>
</organism>
<proteinExistence type="predicted"/>
<comment type="caution">
    <text evidence="1">The sequence shown here is derived from an EMBL/GenBank/DDBJ whole genome shotgun (WGS) entry which is preliminary data.</text>
</comment>
<gene>
    <name evidence="1" type="ORF">NOSIN_11140</name>
</gene>
<accession>A0A1V3C8Q9</accession>
<keyword evidence="2" id="KW-1185">Reference proteome</keyword>
<evidence type="ECO:0000313" key="2">
    <source>
        <dbReference type="Proteomes" id="UP000189004"/>
    </source>
</evidence>
<evidence type="ECO:0000313" key="1">
    <source>
        <dbReference type="EMBL" id="OOC57154.1"/>
    </source>
</evidence>
<dbReference type="AlphaFoldDB" id="A0A1V3C8Q9"/>